<organism evidence="9 10">
    <name type="scientific">Python bivittatus</name>
    <name type="common">Burmese python</name>
    <name type="synonym">Python molurus bivittatus</name>
    <dbReference type="NCBI Taxonomy" id="176946"/>
    <lineage>
        <taxon>Eukaryota</taxon>
        <taxon>Metazoa</taxon>
        <taxon>Chordata</taxon>
        <taxon>Craniata</taxon>
        <taxon>Vertebrata</taxon>
        <taxon>Euteleostomi</taxon>
        <taxon>Lepidosauria</taxon>
        <taxon>Squamata</taxon>
        <taxon>Bifurcata</taxon>
        <taxon>Unidentata</taxon>
        <taxon>Episquamata</taxon>
        <taxon>Toxicofera</taxon>
        <taxon>Serpentes</taxon>
        <taxon>Henophidia</taxon>
        <taxon>Pythonidae</taxon>
        <taxon>Python</taxon>
    </lineage>
</organism>
<name>A0A9F5N5P6_PYTBI</name>
<evidence type="ECO:0000256" key="7">
    <source>
        <dbReference type="SAM" id="MobiDB-lite"/>
    </source>
</evidence>
<dbReference type="Pfam" id="PF01094">
    <property type="entry name" value="ANF_receptor"/>
    <property type="match status" value="1"/>
</dbReference>
<dbReference type="PANTHER" id="PTHR24061:SF599">
    <property type="entry name" value="G-PROTEIN COUPLED RECEPTORS FAMILY 3 PROFILE DOMAIN-CONTAINING PROTEIN"/>
    <property type="match status" value="1"/>
</dbReference>
<feature type="non-terminal residue" evidence="10">
    <location>
        <position position="444"/>
    </location>
</feature>
<dbReference type="InterPro" id="IPR000068">
    <property type="entry name" value="GPCR_3_Ca_sens_rcpt-rel"/>
</dbReference>
<dbReference type="Gene3D" id="3.40.50.2300">
    <property type="match status" value="2"/>
</dbReference>
<dbReference type="RefSeq" id="XP_025033052.1">
    <property type="nucleotide sequence ID" value="XM_025177284.1"/>
</dbReference>
<dbReference type="PRINTS" id="PR00248">
    <property type="entry name" value="GPCRMGR"/>
</dbReference>
<evidence type="ECO:0000256" key="1">
    <source>
        <dbReference type="ARBA" id="ARBA00004141"/>
    </source>
</evidence>
<dbReference type="InterPro" id="IPR001828">
    <property type="entry name" value="ANF_lig-bd_rcpt"/>
</dbReference>
<evidence type="ECO:0000313" key="10">
    <source>
        <dbReference type="RefSeq" id="XP_025033052.1"/>
    </source>
</evidence>
<keyword evidence="2" id="KW-0812">Transmembrane</keyword>
<keyword evidence="5" id="KW-0675">Receptor</keyword>
<dbReference type="SUPFAM" id="SSF53822">
    <property type="entry name" value="Periplasmic binding protein-like I"/>
    <property type="match status" value="1"/>
</dbReference>
<evidence type="ECO:0000256" key="3">
    <source>
        <dbReference type="ARBA" id="ARBA00022989"/>
    </source>
</evidence>
<evidence type="ECO:0000256" key="5">
    <source>
        <dbReference type="ARBA" id="ARBA00023170"/>
    </source>
</evidence>
<feature type="region of interest" description="Disordered" evidence="7">
    <location>
        <begin position="398"/>
        <end position="444"/>
    </location>
</feature>
<evidence type="ECO:0000259" key="8">
    <source>
        <dbReference type="Pfam" id="PF01094"/>
    </source>
</evidence>
<dbReference type="AlphaFoldDB" id="A0A9F5N5P6"/>
<gene>
    <name evidence="10" type="primary">LOC112543113</name>
</gene>
<dbReference type="FunFam" id="3.40.50.2300:FF:000024">
    <property type="entry name" value="Vomeronasal 2, receptor 73"/>
    <property type="match status" value="1"/>
</dbReference>
<dbReference type="PANTHER" id="PTHR24061">
    <property type="entry name" value="CALCIUM-SENSING RECEPTOR-RELATED"/>
    <property type="match status" value="1"/>
</dbReference>
<dbReference type="InterPro" id="IPR028082">
    <property type="entry name" value="Peripla_BP_I"/>
</dbReference>
<dbReference type="KEGG" id="pbi:112543113"/>
<dbReference type="Proteomes" id="UP000695026">
    <property type="component" value="Unplaced"/>
</dbReference>
<keyword evidence="6" id="KW-0325">Glycoprotein</keyword>
<evidence type="ECO:0000256" key="4">
    <source>
        <dbReference type="ARBA" id="ARBA00023136"/>
    </source>
</evidence>
<evidence type="ECO:0000313" key="9">
    <source>
        <dbReference type="Proteomes" id="UP000695026"/>
    </source>
</evidence>
<sequence>MELLSTASRFIPNYKCDLQNNVVAVIGGPSSNEFLDMSTILNNYKVAQFAYSSAPEMDSQTQAVFFHWMFPNAIHQYRGILHLLLHFGWTWIGVFYIDIGNAREVLLRTVIPMLSKSGICFDFIRNLVGGMLSDVDQVEEAACETLSFALTRTTNTVIFHGEFQSMLTLRFFLKVSELEDMPEYSKVWIMTADVDFTSLPLQRNWDLSFIHGSLSLAITSKYISGFHQFLQVRNPALEAEDGFLREIWQQVFSCSFPDLSSDVMDGNLCTGKEQLGTLPMTVFEMRMTAHSYSVYTAVYAIARALHALHSSMDNQGSVRNRRQKLHQQSWKRGKSVLEYALEFWRLAEKLTDWLESLRGEYFKRGLNPEILERALERDDPSTVKDWIWLAGTAESAWRQIQQSPRRRDQTRDQPRERTPEERRSSRRQSTGGREATRAPNLGFR</sequence>
<keyword evidence="9" id="KW-1185">Reference proteome</keyword>
<feature type="compositionally biased region" description="Basic and acidic residues" evidence="7">
    <location>
        <begin position="405"/>
        <end position="423"/>
    </location>
</feature>
<protein>
    <submittedName>
        <fullName evidence="10">Vomeronasal type-2 receptor 26-like</fullName>
    </submittedName>
</protein>
<keyword evidence="3" id="KW-1133">Transmembrane helix</keyword>
<dbReference type="OrthoDB" id="5984008at2759"/>
<feature type="domain" description="Receptor ligand binding region" evidence="8">
    <location>
        <begin position="18"/>
        <end position="339"/>
    </location>
</feature>
<dbReference type="GO" id="GO:0005886">
    <property type="term" value="C:plasma membrane"/>
    <property type="evidence" value="ECO:0007669"/>
    <property type="project" value="TreeGrafter"/>
</dbReference>
<comment type="subcellular location">
    <subcellularLocation>
        <location evidence="1">Membrane</location>
        <topology evidence="1">Multi-pass membrane protein</topology>
    </subcellularLocation>
</comment>
<proteinExistence type="predicted"/>
<dbReference type="GO" id="GO:0004930">
    <property type="term" value="F:G protein-coupled receptor activity"/>
    <property type="evidence" value="ECO:0007669"/>
    <property type="project" value="InterPro"/>
</dbReference>
<accession>A0A9F5N5P6</accession>
<dbReference type="InterPro" id="IPR000337">
    <property type="entry name" value="GPCR_3"/>
</dbReference>
<evidence type="ECO:0000256" key="2">
    <source>
        <dbReference type="ARBA" id="ARBA00022692"/>
    </source>
</evidence>
<dbReference type="GeneID" id="112543113"/>
<reference evidence="10" key="1">
    <citation type="submission" date="2025-08" db="UniProtKB">
        <authorList>
            <consortium name="RefSeq"/>
        </authorList>
    </citation>
    <scope>IDENTIFICATION</scope>
    <source>
        <tissue evidence="10">Liver</tissue>
    </source>
</reference>
<evidence type="ECO:0000256" key="6">
    <source>
        <dbReference type="ARBA" id="ARBA00023180"/>
    </source>
</evidence>
<keyword evidence="4" id="KW-0472">Membrane</keyword>